<evidence type="ECO:0000313" key="11">
    <source>
        <dbReference type="EMBL" id="OIR06171.1"/>
    </source>
</evidence>
<dbReference type="InterPro" id="IPR045865">
    <property type="entry name" value="ACT-like_dom_sf"/>
</dbReference>
<comment type="cofactor">
    <cofactor evidence="1">
        <name>Ni(2+)</name>
        <dbReference type="ChEBI" id="CHEBI:49786"/>
    </cofactor>
</comment>
<reference evidence="11" key="1">
    <citation type="submission" date="2016-10" db="EMBL/GenBank/DDBJ databases">
        <title>Sequence of Gallionella enrichment culture.</title>
        <authorList>
            <person name="Poehlein A."/>
            <person name="Muehling M."/>
            <person name="Daniel R."/>
        </authorList>
    </citation>
    <scope>NUCLEOTIDE SEQUENCE</scope>
</reference>
<dbReference type="InterPro" id="IPR010985">
    <property type="entry name" value="Ribbon_hlx_hlx"/>
</dbReference>
<evidence type="ECO:0000256" key="8">
    <source>
        <dbReference type="SAM" id="MobiDB-lite"/>
    </source>
</evidence>
<evidence type="ECO:0000256" key="6">
    <source>
        <dbReference type="ARBA" id="ARBA00023125"/>
    </source>
</evidence>
<dbReference type="NCBIfam" id="NF002169">
    <property type="entry name" value="PRK01002.1"/>
    <property type="match status" value="1"/>
</dbReference>
<keyword evidence="3" id="KW-0533">Nickel</keyword>
<protein>
    <submittedName>
        <fullName evidence="11">Nickel-responsive regulator</fullName>
    </submittedName>
</protein>
<keyword evidence="7" id="KW-0804">Transcription</keyword>
<dbReference type="InterPro" id="IPR002145">
    <property type="entry name" value="CopG"/>
</dbReference>
<feature type="domain" description="Ribbon-helix-helix protein CopG" evidence="9">
    <location>
        <begin position="2"/>
        <end position="42"/>
    </location>
</feature>
<dbReference type="InterPro" id="IPR050192">
    <property type="entry name" value="CopG/NikR_regulator"/>
</dbReference>
<evidence type="ECO:0000256" key="1">
    <source>
        <dbReference type="ARBA" id="ARBA00001967"/>
    </source>
</evidence>
<evidence type="ECO:0000256" key="2">
    <source>
        <dbReference type="ARBA" id="ARBA00008478"/>
    </source>
</evidence>
<dbReference type="InterPro" id="IPR022988">
    <property type="entry name" value="Ni_resp_reg_NikR"/>
</dbReference>
<dbReference type="PANTHER" id="PTHR34719">
    <property type="entry name" value="NICKEL-RESPONSIVE REGULATOR"/>
    <property type="match status" value="1"/>
</dbReference>
<comment type="caution">
    <text evidence="11">The sequence shown here is derived from an EMBL/GenBank/DDBJ whole genome shotgun (WGS) entry which is preliminary data.</text>
</comment>
<dbReference type="EMBL" id="MLJW01000045">
    <property type="protein sequence ID" value="OIR06171.1"/>
    <property type="molecule type" value="Genomic_DNA"/>
</dbReference>
<dbReference type="GO" id="GO:0006355">
    <property type="term" value="P:regulation of DNA-templated transcription"/>
    <property type="evidence" value="ECO:0007669"/>
    <property type="project" value="InterPro"/>
</dbReference>
<dbReference type="GO" id="GO:0003677">
    <property type="term" value="F:DNA binding"/>
    <property type="evidence" value="ECO:0007669"/>
    <property type="project" value="UniProtKB-KW"/>
</dbReference>
<organism evidence="11">
    <name type="scientific">mine drainage metagenome</name>
    <dbReference type="NCBI Taxonomy" id="410659"/>
    <lineage>
        <taxon>unclassified sequences</taxon>
        <taxon>metagenomes</taxon>
        <taxon>ecological metagenomes</taxon>
    </lineage>
</organism>
<proteinExistence type="inferred from homology"/>
<feature type="domain" description="Transcription factor NikR nickel binding C-terminal" evidence="10">
    <location>
        <begin position="54"/>
        <end position="128"/>
    </location>
</feature>
<dbReference type="GO" id="GO:0016151">
    <property type="term" value="F:nickel cation binding"/>
    <property type="evidence" value="ECO:0007669"/>
    <property type="project" value="InterPro"/>
</dbReference>
<dbReference type="AlphaFoldDB" id="A0A1J5SE33"/>
<evidence type="ECO:0000259" key="10">
    <source>
        <dbReference type="Pfam" id="PF08753"/>
    </source>
</evidence>
<dbReference type="NCBIfam" id="NF003381">
    <property type="entry name" value="PRK04460.1"/>
    <property type="match status" value="1"/>
</dbReference>
<evidence type="ECO:0000256" key="3">
    <source>
        <dbReference type="ARBA" id="ARBA00022596"/>
    </source>
</evidence>
<feature type="region of interest" description="Disordered" evidence="8">
    <location>
        <begin position="136"/>
        <end position="156"/>
    </location>
</feature>
<dbReference type="NCBIfam" id="NF002815">
    <property type="entry name" value="PRK02967.1"/>
    <property type="match status" value="1"/>
</dbReference>
<dbReference type="Pfam" id="PF01402">
    <property type="entry name" value="RHH_1"/>
    <property type="match status" value="1"/>
</dbReference>
<dbReference type="Pfam" id="PF08753">
    <property type="entry name" value="NikR_C"/>
    <property type="match status" value="1"/>
</dbReference>
<keyword evidence="6" id="KW-0238">DNA-binding</keyword>
<evidence type="ECO:0000256" key="7">
    <source>
        <dbReference type="ARBA" id="ARBA00023163"/>
    </source>
</evidence>
<dbReference type="InterPro" id="IPR027271">
    <property type="entry name" value="Acetolactate_synth/TF_NikR_C"/>
</dbReference>
<keyword evidence="4" id="KW-0479">Metal-binding</keyword>
<dbReference type="SUPFAM" id="SSF55021">
    <property type="entry name" value="ACT-like"/>
    <property type="match status" value="1"/>
</dbReference>
<dbReference type="InterPro" id="IPR014864">
    <property type="entry name" value="TF_NikR_Ni-bd_C"/>
</dbReference>
<evidence type="ECO:0000256" key="4">
    <source>
        <dbReference type="ARBA" id="ARBA00022723"/>
    </source>
</evidence>
<dbReference type="InterPro" id="IPR013321">
    <property type="entry name" value="Arc_rbn_hlx_hlx"/>
</dbReference>
<comment type="similarity">
    <text evidence="2">Belongs to the transcriptional regulatory CopG/NikR family.</text>
</comment>
<sequence length="156" mass="17621">MERVTLSLDEDLLRQFDSHMARHGYGNRSEAVRDILRRTLEAERLAEEENGHCVACLSYIYNHHERELSRRLTQASHDHHDLTLSTLHLHLDHETCMEVVLLQGPTGAVRRFADTLTAETGVRHGQLNAVPVEMGGDGHAHAHTAPAPHRHARPKT</sequence>
<name>A0A1J5SE33_9ZZZZ</name>
<dbReference type="GO" id="GO:0010045">
    <property type="term" value="P:response to nickel cation"/>
    <property type="evidence" value="ECO:0007669"/>
    <property type="project" value="InterPro"/>
</dbReference>
<evidence type="ECO:0000259" key="9">
    <source>
        <dbReference type="Pfam" id="PF01402"/>
    </source>
</evidence>
<accession>A0A1J5SE33</accession>
<keyword evidence="5" id="KW-0805">Transcription regulation</keyword>
<dbReference type="Gene3D" id="3.30.70.1150">
    <property type="entry name" value="ACT-like. Chain A, domain 2"/>
    <property type="match status" value="1"/>
</dbReference>
<evidence type="ECO:0000256" key="5">
    <source>
        <dbReference type="ARBA" id="ARBA00023015"/>
    </source>
</evidence>
<dbReference type="SUPFAM" id="SSF47598">
    <property type="entry name" value="Ribbon-helix-helix"/>
    <property type="match status" value="1"/>
</dbReference>
<dbReference type="Gene3D" id="1.10.1220.10">
    <property type="entry name" value="Met repressor-like"/>
    <property type="match status" value="1"/>
</dbReference>
<dbReference type="PANTHER" id="PTHR34719:SF2">
    <property type="entry name" value="NICKEL-RESPONSIVE REGULATOR"/>
    <property type="match status" value="1"/>
</dbReference>
<dbReference type="CDD" id="cd22231">
    <property type="entry name" value="RHH_NikR_HicB-like"/>
    <property type="match status" value="1"/>
</dbReference>
<dbReference type="HAMAP" id="MF_00476">
    <property type="entry name" value="NikR"/>
    <property type="match status" value="1"/>
</dbReference>
<gene>
    <name evidence="11" type="primary">nikR_2</name>
    <name evidence="11" type="ORF">GALL_116430</name>
</gene>